<name>A0A0A9AXN0_ARUDO</name>
<keyword evidence="1" id="KW-0732">Signal</keyword>
<dbReference type="AlphaFoldDB" id="A0A0A9AXN0"/>
<reference evidence="2" key="2">
    <citation type="journal article" date="2015" name="Data Brief">
        <title>Shoot transcriptome of the giant reed, Arundo donax.</title>
        <authorList>
            <person name="Barrero R.A."/>
            <person name="Guerrero F.D."/>
            <person name="Moolhuijzen P."/>
            <person name="Goolsby J.A."/>
            <person name="Tidwell J."/>
            <person name="Bellgard S.E."/>
            <person name="Bellgard M.I."/>
        </authorList>
    </citation>
    <scope>NUCLEOTIDE SEQUENCE</scope>
    <source>
        <tissue evidence="2">Shoot tissue taken approximately 20 cm above the soil surface</tissue>
    </source>
</reference>
<sequence length="58" mass="6738">MSIWLVVMHVFRTNVIVVCFNSYRTDTIIDEENDTSIPVMSTQITQVCHVMCFLISKQ</sequence>
<accession>A0A0A9AXN0</accession>
<proteinExistence type="predicted"/>
<evidence type="ECO:0000313" key="2">
    <source>
        <dbReference type="EMBL" id="JAD54593.1"/>
    </source>
</evidence>
<protein>
    <submittedName>
        <fullName evidence="2">Uncharacterized protein</fullName>
    </submittedName>
</protein>
<dbReference type="EMBL" id="GBRH01243302">
    <property type="protein sequence ID" value="JAD54593.1"/>
    <property type="molecule type" value="Transcribed_RNA"/>
</dbReference>
<reference evidence="2" key="1">
    <citation type="submission" date="2014-09" db="EMBL/GenBank/DDBJ databases">
        <authorList>
            <person name="Magalhaes I.L.F."/>
            <person name="Oliveira U."/>
            <person name="Santos F.R."/>
            <person name="Vidigal T.H.D.A."/>
            <person name="Brescovit A.D."/>
            <person name="Santos A.J."/>
        </authorList>
    </citation>
    <scope>NUCLEOTIDE SEQUENCE</scope>
    <source>
        <tissue evidence="2">Shoot tissue taken approximately 20 cm above the soil surface</tissue>
    </source>
</reference>
<feature type="signal peptide" evidence="1">
    <location>
        <begin position="1"/>
        <end position="19"/>
    </location>
</feature>
<organism evidence="2">
    <name type="scientific">Arundo donax</name>
    <name type="common">Giant reed</name>
    <name type="synonym">Donax arundinaceus</name>
    <dbReference type="NCBI Taxonomy" id="35708"/>
    <lineage>
        <taxon>Eukaryota</taxon>
        <taxon>Viridiplantae</taxon>
        <taxon>Streptophyta</taxon>
        <taxon>Embryophyta</taxon>
        <taxon>Tracheophyta</taxon>
        <taxon>Spermatophyta</taxon>
        <taxon>Magnoliopsida</taxon>
        <taxon>Liliopsida</taxon>
        <taxon>Poales</taxon>
        <taxon>Poaceae</taxon>
        <taxon>PACMAD clade</taxon>
        <taxon>Arundinoideae</taxon>
        <taxon>Arundineae</taxon>
        <taxon>Arundo</taxon>
    </lineage>
</organism>
<evidence type="ECO:0000256" key="1">
    <source>
        <dbReference type="SAM" id="SignalP"/>
    </source>
</evidence>
<feature type="chain" id="PRO_5002062694" evidence="1">
    <location>
        <begin position="20"/>
        <end position="58"/>
    </location>
</feature>